<dbReference type="PROSITE" id="PS51257">
    <property type="entry name" value="PROKAR_LIPOPROTEIN"/>
    <property type="match status" value="1"/>
</dbReference>
<dbReference type="Proteomes" id="UP000470018">
    <property type="component" value="Unassembled WGS sequence"/>
</dbReference>
<reference evidence="5 10" key="3">
    <citation type="submission" date="2017-05" db="EMBL/GenBank/DDBJ databases">
        <title>Draft genome sequence of MDR A. baumannii AB360.</title>
        <authorList>
            <person name="Wareham D.W."/>
            <person name="Bean D.C."/>
        </authorList>
    </citation>
    <scope>NUCLEOTIDE SEQUENCE [LARGE SCALE GENOMIC DNA]</scope>
    <source>
        <strain evidence="5 10">AB360</strain>
    </source>
</reference>
<evidence type="ECO:0000313" key="6">
    <source>
        <dbReference type="EMBL" id="PHQ01542.1"/>
    </source>
</evidence>
<dbReference type="EMBL" id="CP072271">
    <property type="protein sequence ID" value="QTK45561.1"/>
    <property type="molecule type" value="Genomic_DNA"/>
</dbReference>
<reference evidence="2" key="1">
    <citation type="submission" date="2015-09" db="EMBL/GenBank/DDBJ databases">
        <title>Conjugative plasmids carrying the sulphonamide resistance gene sul2.</title>
        <authorList>
            <person name="Hamidian M."/>
            <person name="Holt K.E."/>
            <person name="Pickard D."/>
            <person name="Hall R.M."/>
        </authorList>
    </citation>
    <scope>NUCLEOTIDE SEQUENCE</scope>
    <source>
        <strain evidence="2">D4</strain>
        <plasmid evidence="2">pD4</plasmid>
    </source>
</reference>
<dbReference type="RefSeq" id="WP_001226062.1">
    <property type="nucleotide sequence ID" value="NZ_AP014650.1"/>
</dbReference>
<dbReference type="Proteomes" id="UP000664966">
    <property type="component" value="Plasmid p1KSK6"/>
</dbReference>
<keyword evidence="2" id="KW-0614">Plasmid</keyword>
<evidence type="ECO:0000313" key="4">
    <source>
        <dbReference type="EMBL" id="NDW42198.1"/>
    </source>
</evidence>
<evidence type="ECO:0000313" key="3">
    <source>
        <dbReference type="EMBL" id="KZA13992.1"/>
    </source>
</evidence>
<geneLocation type="plasmid" evidence="7 14">
    <name>p1KSK6</name>
</geneLocation>
<evidence type="ECO:0000313" key="5">
    <source>
        <dbReference type="EMBL" id="OWK65276.1"/>
    </source>
</evidence>
<evidence type="ECO:0000313" key="2">
    <source>
        <dbReference type="EMBL" id="ALG88291.1"/>
    </source>
</evidence>
<evidence type="ECO:0000313" key="11">
    <source>
        <dbReference type="Proteomes" id="UP000223291"/>
    </source>
</evidence>
<dbReference type="Proteomes" id="UP000268239">
    <property type="component" value="Unassembled WGS sequence"/>
</dbReference>
<dbReference type="EMBL" id="NGKM01000024">
    <property type="protein sequence ID" value="OWK65276.1"/>
    <property type="molecule type" value="Genomic_DNA"/>
</dbReference>
<protein>
    <recommendedName>
        <fullName evidence="15">Lipoprotein</fullName>
    </recommendedName>
</protein>
<reference evidence="7" key="7">
    <citation type="submission" date="2021-03" db="EMBL/GenBank/DDBJ databases">
        <title>Complete genome sequencing of Acinetobacter baumannii.</title>
        <authorList>
            <person name="Yadav B."/>
            <person name="Makwana N."/>
            <person name="Kharat A.S."/>
            <person name="Veeraraghavan B."/>
            <person name="Vijayakumar S."/>
            <person name="Priya M."/>
        </authorList>
    </citation>
    <scope>NUCLEOTIDE SEQUENCE</scope>
    <source>
        <strain evidence="7">KSK6</strain>
        <plasmid evidence="7">p1KSK6</plasmid>
    </source>
</reference>
<feature type="signal peptide" evidence="1">
    <location>
        <begin position="1"/>
        <end position="23"/>
    </location>
</feature>
<evidence type="ECO:0000313" key="12">
    <source>
        <dbReference type="Proteomes" id="UP000268239"/>
    </source>
</evidence>
<evidence type="ECO:0000256" key="1">
    <source>
        <dbReference type="SAM" id="SignalP"/>
    </source>
</evidence>
<dbReference type="EMBL" id="RXLU01000071">
    <property type="protein sequence ID" value="RTQ76328.1"/>
    <property type="molecule type" value="Genomic_DNA"/>
</dbReference>
<dbReference type="Proteomes" id="UP000076296">
    <property type="component" value="Unassembled WGS sequence"/>
</dbReference>
<evidence type="ECO:0000313" key="10">
    <source>
        <dbReference type="Proteomes" id="UP000197394"/>
    </source>
</evidence>
<dbReference type="Proteomes" id="UP000197394">
    <property type="component" value="Unassembled WGS sequence"/>
</dbReference>
<proteinExistence type="predicted"/>
<evidence type="ECO:0008006" key="15">
    <source>
        <dbReference type="Google" id="ProtNLM"/>
    </source>
</evidence>
<evidence type="ECO:0000313" key="8">
    <source>
        <dbReference type="EMBL" id="RTQ76328.1"/>
    </source>
</evidence>
<dbReference type="EMBL" id="LRDT01000038">
    <property type="protein sequence ID" value="KZA13992.1"/>
    <property type="molecule type" value="Genomic_DNA"/>
</dbReference>
<geneLocation type="plasmid" evidence="2">
    <name>pD4</name>
</geneLocation>
<keyword evidence="1" id="KW-0732">Signal</keyword>
<dbReference type="PATRIC" id="fig|470.1369.peg.3689"/>
<evidence type="ECO:0000313" key="7">
    <source>
        <dbReference type="EMBL" id="QTK45561.1"/>
    </source>
</evidence>
<organism evidence="5 10">
    <name type="scientific">Acinetobacter baumannii</name>
    <dbReference type="NCBI Taxonomy" id="470"/>
    <lineage>
        <taxon>Bacteria</taxon>
        <taxon>Pseudomonadati</taxon>
        <taxon>Pseudomonadota</taxon>
        <taxon>Gammaproteobacteria</taxon>
        <taxon>Moraxellales</taxon>
        <taxon>Moraxellaceae</taxon>
        <taxon>Acinetobacter</taxon>
        <taxon>Acinetobacter calcoaceticus/baumannii complex</taxon>
    </lineage>
</organism>
<dbReference type="AlphaFoldDB" id="A0A090C2M9"/>
<evidence type="ECO:0000313" key="13">
    <source>
        <dbReference type="Proteomes" id="UP000470018"/>
    </source>
</evidence>
<dbReference type="EMBL" id="JAAGTY010000015">
    <property type="protein sequence ID" value="NDW42198.1"/>
    <property type="molecule type" value="Genomic_DNA"/>
</dbReference>
<evidence type="ECO:0000313" key="9">
    <source>
        <dbReference type="Proteomes" id="UP000076296"/>
    </source>
</evidence>
<dbReference type="EMBL" id="KT779035">
    <property type="protein sequence ID" value="ALG88291.1"/>
    <property type="molecule type" value="Genomic_DNA"/>
</dbReference>
<evidence type="ECO:0000313" key="14">
    <source>
        <dbReference type="Proteomes" id="UP000664966"/>
    </source>
</evidence>
<sequence length="126" mass="14356">MRKIGLIFFLPVLISGCSSPASEAEIRAAVHECEGVMHDIENQIQPKTEKKFGRFWIEDAEPVTSRQLKSFLKDCKNDKKEIVEASRDQKTISKQINVVAEIKYENEIKHAKSMAYLDSQSEDNAK</sequence>
<dbReference type="Proteomes" id="UP000223291">
    <property type="component" value="Unassembled WGS sequence"/>
</dbReference>
<name>A0A090C2M9_ACIBA</name>
<reference evidence="4 13" key="6">
    <citation type="submission" date="2020-02" db="EMBL/GenBank/DDBJ databases">
        <title>Whole genome shot-gun sequencing of clinical Carbapenem resistant A. baumannii.</title>
        <authorList>
            <person name="Veeraraghavan B."/>
            <person name="Mathur P."/>
            <person name="Vijayakumar S."/>
            <person name="Vasudevan K."/>
            <person name="Lincy M."/>
            <person name="Kirubananthan A."/>
        </authorList>
    </citation>
    <scope>NUCLEOTIDE SEQUENCE [LARGE SCALE GENOMIC DNA]</scope>
    <source>
        <strain evidence="4 13">SP816</strain>
    </source>
</reference>
<dbReference type="EMBL" id="NXDV01000016">
    <property type="protein sequence ID" value="PHQ01542.1"/>
    <property type="molecule type" value="Genomic_DNA"/>
</dbReference>
<feature type="chain" id="PRO_5015029758" description="Lipoprotein" evidence="1">
    <location>
        <begin position="24"/>
        <end position="126"/>
    </location>
</feature>
<reference evidence="8 12" key="5">
    <citation type="submission" date="2018-12" db="EMBL/GenBank/DDBJ databases">
        <title>Draft Genome Sequences Human Pathogenic Acinetobacter baumannii Strains.</title>
        <authorList>
            <person name="Madhi M."/>
            <person name="Ronco T."/>
            <person name="Olsen R.H."/>
            <person name="Hassani A."/>
        </authorList>
    </citation>
    <scope>NUCLEOTIDE SEQUENCE [LARGE SCALE GENOMIC DNA]</scope>
    <source>
        <strain evidence="8 12">AB3</strain>
    </source>
</reference>
<accession>A0A090C2M9</accession>
<reference evidence="3 9" key="2">
    <citation type="submission" date="2016-01" db="EMBL/GenBank/DDBJ databases">
        <title>Draft sequences of Acinetobacter baumannii isolates from wounded military personnel.</title>
        <authorList>
            <person name="Arivett B.A."/>
            <person name="Fiester S.E."/>
            <person name="Ream D.C."/>
            <person name="Actis L.A."/>
        </authorList>
    </citation>
    <scope>NUCLEOTIDE SEQUENCE [LARGE SCALE GENOMIC DNA]</scope>
    <source>
        <strain evidence="3 9">AB2828</strain>
    </source>
</reference>
<gene>
    <name evidence="5" type="ORF">CBE85_17385</name>
    <name evidence="6" type="ORF">CPI82_16990</name>
    <name evidence="8" type="ORF">EJ062_12660</name>
    <name evidence="4" type="ORF">G3N53_14065</name>
    <name evidence="7" type="ORF">J6E47_20500</name>
    <name evidence="3" type="ORF">LV35_02983</name>
</gene>
<reference evidence="6 11" key="4">
    <citation type="submission" date="2017-09" db="EMBL/GenBank/DDBJ databases">
        <title>Draft genome of Acinetobacter baumannii strain I43, a mercury resistant bacteria.</title>
        <authorList>
            <person name="Siqueira K.A."/>
            <person name="Mello I.S."/>
            <person name="Mendes T.A."/>
            <person name="Soares M.A."/>
        </authorList>
    </citation>
    <scope>NUCLEOTIDE SEQUENCE [LARGE SCALE GENOMIC DNA]</scope>
    <source>
        <strain evidence="6 11">I43</strain>
    </source>
</reference>